<dbReference type="InterPro" id="IPR035940">
    <property type="entry name" value="CAP_sf"/>
</dbReference>
<name>A0A7I4YM35_HAECO</name>
<reference evidence="2" key="1">
    <citation type="submission" date="2020-12" db="UniProtKB">
        <authorList>
            <consortium name="WormBaseParasite"/>
        </authorList>
    </citation>
    <scope>IDENTIFICATION</scope>
    <source>
        <strain evidence="2">MHco3</strain>
    </source>
</reference>
<proteinExistence type="predicted"/>
<dbReference type="SUPFAM" id="SSF55797">
    <property type="entry name" value="PR-1-like"/>
    <property type="match status" value="2"/>
</dbReference>
<dbReference type="InterPro" id="IPR001283">
    <property type="entry name" value="CRISP-related"/>
</dbReference>
<sequence length="218" mass="24345">MFGVPNENILTMEVFNRSVGHYTQVAWQSSDKIGCAVEWCPSMTLVGCEYNLAGNRLNHLIYDIGHPCTTDEDCQCTVCTCSRDVALCIPPGYATVMPPTAVKTTPRPYDTNSKTGLLHKGRFSWPWAQCFRFCCFLGGTCPGLNTGMTDEARKMFVDKHNEYRNTQSMNDDKLSASFNALLLDSDEDLEVSAVDYDDVLLVDDDVEESDDDTQEGQF</sequence>
<dbReference type="Proteomes" id="UP000025227">
    <property type="component" value="Unplaced"/>
</dbReference>
<dbReference type="InterPro" id="IPR018244">
    <property type="entry name" value="Allrgn_V5/Tpx1_CS"/>
</dbReference>
<protein>
    <submittedName>
        <fullName evidence="2">SCP domain-containing protein</fullName>
    </submittedName>
</protein>
<dbReference type="PROSITE" id="PS01009">
    <property type="entry name" value="CRISP_1"/>
    <property type="match status" value="1"/>
</dbReference>
<organism evidence="1 2">
    <name type="scientific">Haemonchus contortus</name>
    <name type="common">Barber pole worm</name>
    <dbReference type="NCBI Taxonomy" id="6289"/>
    <lineage>
        <taxon>Eukaryota</taxon>
        <taxon>Metazoa</taxon>
        <taxon>Ecdysozoa</taxon>
        <taxon>Nematoda</taxon>
        <taxon>Chromadorea</taxon>
        <taxon>Rhabditida</taxon>
        <taxon>Rhabditina</taxon>
        <taxon>Rhabditomorpha</taxon>
        <taxon>Strongyloidea</taxon>
        <taxon>Trichostrongylidae</taxon>
        <taxon>Haemonchus</taxon>
    </lineage>
</organism>
<dbReference type="GO" id="GO:0005576">
    <property type="term" value="C:extracellular region"/>
    <property type="evidence" value="ECO:0007669"/>
    <property type="project" value="InterPro"/>
</dbReference>
<evidence type="ECO:0000313" key="2">
    <source>
        <dbReference type="WBParaSite" id="HCON_00118890-00001"/>
    </source>
</evidence>
<dbReference type="AlphaFoldDB" id="A0A7I4YM35"/>
<dbReference type="WBParaSite" id="HCON_00118890-00001">
    <property type="protein sequence ID" value="HCON_00118890-00001"/>
    <property type="gene ID" value="HCON_00118890"/>
</dbReference>
<evidence type="ECO:0000313" key="1">
    <source>
        <dbReference type="Proteomes" id="UP000025227"/>
    </source>
</evidence>
<dbReference type="PRINTS" id="PR00837">
    <property type="entry name" value="V5TPXLIKE"/>
</dbReference>
<dbReference type="OrthoDB" id="5874910at2759"/>
<dbReference type="PANTHER" id="PTHR10334">
    <property type="entry name" value="CYSTEINE-RICH SECRETORY PROTEIN-RELATED"/>
    <property type="match status" value="1"/>
</dbReference>
<dbReference type="Gene3D" id="3.40.33.10">
    <property type="entry name" value="CAP"/>
    <property type="match status" value="2"/>
</dbReference>
<keyword evidence="1" id="KW-1185">Reference proteome</keyword>
<accession>A0A7I4YM35</accession>